<feature type="region of interest" description="Disordered" evidence="1">
    <location>
        <begin position="350"/>
        <end position="379"/>
    </location>
</feature>
<sequence>MHTLNLGLLFASNGSSLKMLCQELLWWGPGDFQSQLDSAYGAFKAYCRARKIAHSQPAFTVKLVEKKSKEVLMTCKAFNGRLVLSWLAFELQTAAGQPRFADNERLTCLESSAASLLDLFRERVDYTVEASAERTSASPLRGDLRQLAEHVAGYLDNDGKKAVNAIISGTVDDVLAQHGDEELFAEQEEEKEPSASRRAQVVVTSCVAWTCSEGERTRLGKQLAKTATSRATKLLALGPLALLGGSVSTGLRRLEGGKPPSYSDLGGRGRHFRPAKAGPQVAVQTALAEPVQESWREECFPYATDRRWPWDPAVDLRRLWASQNFHRGEEVQRLRAPVAVLEWTPQEPLEPESSLTVNGVGQPVGVSPQKSRWGGKRIPATSGDRGPWSFMGWLERQASISPREVKATDSRGCGSTLTILYFHYKGVKALLTSLGVAPTPELETADDPGPSEVDLVLHAIVERPGDDPAMVVFGLKEVSPEARALRRCDAVEAEPGRFYALLSLGEAEGVRALMHRRPLPCHAALRLLRREPLGLTVLDATKGYEAQRKMAHETGQCRTEHERSDLCIHERALQVVL</sequence>
<protein>
    <submittedName>
        <fullName evidence="2">Uncharacterized protein</fullName>
    </submittedName>
</protein>
<proteinExistence type="predicted"/>
<dbReference type="Proteomes" id="UP001642484">
    <property type="component" value="Unassembled WGS sequence"/>
</dbReference>
<gene>
    <name evidence="2" type="ORF">CCMP2556_LOCUS12238</name>
</gene>
<dbReference type="EMBL" id="CAXAMN010005903">
    <property type="protein sequence ID" value="CAK9015825.1"/>
    <property type="molecule type" value="Genomic_DNA"/>
</dbReference>
<comment type="caution">
    <text evidence="2">The sequence shown here is derived from an EMBL/GenBank/DDBJ whole genome shotgun (WGS) entry which is preliminary data.</text>
</comment>
<evidence type="ECO:0000313" key="3">
    <source>
        <dbReference type="Proteomes" id="UP001642484"/>
    </source>
</evidence>
<organism evidence="2 3">
    <name type="scientific">Durusdinium trenchii</name>
    <dbReference type="NCBI Taxonomy" id="1381693"/>
    <lineage>
        <taxon>Eukaryota</taxon>
        <taxon>Sar</taxon>
        <taxon>Alveolata</taxon>
        <taxon>Dinophyceae</taxon>
        <taxon>Suessiales</taxon>
        <taxon>Symbiodiniaceae</taxon>
        <taxon>Durusdinium</taxon>
    </lineage>
</organism>
<keyword evidence="3" id="KW-1185">Reference proteome</keyword>
<evidence type="ECO:0000256" key="1">
    <source>
        <dbReference type="SAM" id="MobiDB-lite"/>
    </source>
</evidence>
<name>A0ABP0JN01_9DINO</name>
<reference evidence="2 3" key="1">
    <citation type="submission" date="2024-02" db="EMBL/GenBank/DDBJ databases">
        <authorList>
            <person name="Chen Y."/>
            <person name="Shah S."/>
            <person name="Dougan E. K."/>
            <person name="Thang M."/>
            <person name="Chan C."/>
        </authorList>
    </citation>
    <scope>NUCLEOTIDE SEQUENCE [LARGE SCALE GENOMIC DNA]</scope>
</reference>
<accession>A0ABP0JN01</accession>
<evidence type="ECO:0000313" key="2">
    <source>
        <dbReference type="EMBL" id="CAK9015825.1"/>
    </source>
</evidence>